<name>A0A561B7K0_9ACTN</name>
<evidence type="ECO:0000256" key="1">
    <source>
        <dbReference type="SAM" id="MobiDB-lite"/>
    </source>
</evidence>
<organism evidence="2 3">
    <name type="scientific">Kribbella amoyensis</name>
    <dbReference type="NCBI Taxonomy" id="996641"/>
    <lineage>
        <taxon>Bacteria</taxon>
        <taxon>Bacillati</taxon>
        <taxon>Actinomycetota</taxon>
        <taxon>Actinomycetes</taxon>
        <taxon>Propionibacteriales</taxon>
        <taxon>Kribbellaceae</taxon>
        <taxon>Kribbella</taxon>
    </lineage>
</organism>
<dbReference type="Gene3D" id="3.30.460.10">
    <property type="entry name" value="Beta Polymerase, domain 2"/>
    <property type="match status" value="1"/>
</dbReference>
<proteinExistence type="predicted"/>
<dbReference type="AlphaFoldDB" id="A0A561B7K0"/>
<dbReference type="EMBL" id="VIVK01000002">
    <property type="protein sequence ID" value="TWD74757.1"/>
    <property type="molecule type" value="Genomic_DNA"/>
</dbReference>
<protein>
    <submittedName>
        <fullName evidence="2">Uncharacterized protein</fullName>
    </submittedName>
</protein>
<keyword evidence="3" id="KW-1185">Reference proteome</keyword>
<dbReference type="InterPro" id="IPR043519">
    <property type="entry name" value="NT_sf"/>
</dbReference>
<dbReference type="SUPFAM" id="SSF81301">
    <property type="entry name" value="Nucleotidyltransferase"/>
    <property type="match status" value="1"/>
</dbReference>
<dbReference type="OrthoDB" id="4484802at2"/>
<dbReference type="RefSeq" id="WP_145813541.1">
    <property type="nucleotide sequence ID" value="NZ_VIVK01000002.1"/>
</dbReference>
<accession>A0A561B7K0</accession>
<sequence>MPPDDGLQGVPEPEELHARLNTGHALNWGDPVPSKQEIATEFGKEPTVKSLELLRQAADHHDEVTRALLESIGPGDMTHELEHRVKSPASLARKIAKYQHLPKPPLDDVLRFTVVTSTPNALVDSVRDTVNQLEQRGWKVRAAHQSYVDGSRYKGIHAHFEARDGATVEVQFHSLESIDVKMQTTELYHVGRDQRRSKAERRAAGAEATRLSAGMTQPAGLDEMTELGGVPVDVRRYGSRVRRTEGQAPATESEEAGRARDFTRQRMIDNDGRTR</sequence>
<comment type="caution">
    <text evidence="2">The sequence shown here is derived from an EMBL/GenBank/DDBJ whole genome shotgun (WGS) entry which is preliminary data.</text>
</comment>
<feature type="compositionally biased region" description="Basic and acidic residues" evidence="1">
    <location>
        <begin position="255"/>
        <end position="275"/>
    </location>
</feature>
<gene>
    <name evidence="2" type="ORF">FB561_6188</name>
</gene>
<feature type="region of interest" description="Disordered" evidence="1">
    <location>
        <begin position="238"/>
        <end position="275"/>
    </location>
</feature>
<dbReference type="Proteomes" id="UP000318380">
    <property type="component" value="Unassembled WGS sequence"/>
</dbReference>
<reference evidence="2 3" key="1">
    <citation type="submission" date="2019-06" db="EMBL/GenBank/DDBJ databases">
        <title>Sequencing the genomes of 1000 actinobacteria strains.</title>
        <authorList>
            <person name="Klenk H.-P."/>
        </authorList>
    </citation>
    <scope>NUCLEOTIDE SEQUENCE [LARGE SCALE GENOMIC DNA]</scope>
    <source>
        <strain evidence="2 3">DSM 24683</strain>
    </source>
</reference>
<evidence type="ECO:0000313" key="2">
    <source>
        <dbReference type="EMBL" id="TWD74757.1"/>
    </source>
</evidence>
<evidence type="ECO:0000313" key="3">
    <source>
        <dbReference type="Proteomes" id="UP000318380"/>
    </source>
</evidence>